<protein>
    <recommendedName>
        <fullName evidence="1">Protein kinase domain-containing protein</fullName>
    </recommendedName>
</protein>
<dbReference type="InterPro" id="IPR000719">
    <property type="entry name" value="Prot_kinase_dom"/>
</dbReference>
<organism evidence="2 3">
    <name type="scientific">Rhizophlyctis rosea</name>
    <dbReference type="NCBI Taxonomy" id="64517"/>
    <lineage>
        <taxon>Eukaryota</taxon>
        <taxon>Fungi</taxon>
        <taxon>Fungi incertae sedis</taxon>
        <taxon>Chytridiomycota</taxon>
        <taxon>Chytridiomycota incertae sedis</taxon>
        <taxon>Chytridiomycetes</taxon>
        <taxon>Rhizophlyctidales</taxon>
        <taxon>Rhizophlyctidaceae</taxon>
        <taxon>Rhizophlyctis</taxon>
    </lineage>
</organism>
<dbReference type="Proteomes" id="UP001212841">
    <property type="component" value="Unassembled WGS sequence"/>
</dbReference>
<sequence length="641" mass="70979">MSANSLWVQLAEGDQVVSELLGEPEEVDLVEGITNVSKLCQHIRTHVAFKDIFHKNQLAPALFRVFLGNPTGSAAITPLRRWENIPPATGDNPLYVLIPKVESAGKSLETLELIRLREQLLFEQNTITHAESLGETILNTAIKNLSFFADFANVEQTSLKEILDLAPAEFNHNILADVLEKKKKHKGSGGAVGTVGVGAGRESCQTSVQNNLVILFKHIAALKEIEFQVKDTSVIDFLKDPVAKVDFSLLDGSASLWNHLVSVVEVKALLSELTSYHAVVGQVWDRFTNLRRQQGGEQQRPLCIGAVIGADAFELIASTPDGPRRSGKLDLRFEANNAGFAHLVGFLRAPKAALGYVDPRPIVVSQIHDRAFALQTVLRRASNARGTIVASGTYKGEAVVLKMGPRQTLAKELDIFRRLMTLNIPTVPRLIHTMDPITLPKWTLTSSDRSTMIMTPVGEQLEAKEHGTRLCIAVMKDIAQTLVHLANNGILHRDVSFGNILTYNKRGSLIDFHVSTFVESPVTQPLTFTKLFAAVEVHTASLHNTPLKPLSRHDMESWFYTLLHIATDAHLGWRHHHSNRDVRNSKLALLGQCWNEQRVAVLPEFRGIVEDLHSRLFDGGGAFKAGGEWDMVLEVLNEYLE</sequence>
<dbReference type="GO" id="GO:0004672">
    <property type="term" value="F:protein kinase activity"/>
    <property type="evidence" value="ECO:0007669"/>
    <property type="project" value="InterPro"/>
</dbReference>
<reference evidence="2" key="1">
    <citation type="submission" date="2020-05" db="EMBL/GenBank/DDBJ databases">
        <title>Phylogenomic resolution of chytrid fungi.</title>
        <authorList>
            <person name="Stajich J.E."/>
            <person name="Amses K."/>
            <person name="Simmons R."/>
            <person name="Seto K."/>
            <person name="Myers J."/>
            <person name="Bonds A."/>
            <person name="Quandt C.A."/>
            <person name="Barry K."/>
            <person name="Liu P."/>
            <person name="Grigoriev I."/>
            <person name="Longcore J.E."/>
            <person name="James T.Y."/>
        </authorList>
    </citation>
    <scope>NUCLEOTIDE SEQUENCE</scope>
    <source>
        <strain evidence="2">JEL0318</strain>
    </source>
</reference>
<evidence type="ECO:0000313" key="3">
    <source>
        <dbReference type="Proteomes" id="UP001212841"/>
    </source>
</evidence>
<dbReference type="InterPro" id="IPR011009">
    <property type="entry name" value="Kinase-like_dom_sf"/>
</dbReference>
<dbReference type="AlphaFoldDB" id="A0AAD5SFW0"/>
<name>A0AAD5SFW0_9FUNG</name>
<dbReference type="InterPro" id="IPR040976">
    <property type="entry name" value="Pkinase_fungal"/>
</dbReference>
<dbReference type="GO" id="GO:0005524">
    <property type="term" value="F:ATP binding"/>
    <property type="evidence" value="ECO:0007669"/>
    <property type="project" value="InterPro"/>
</dbReference>
<evidence type="ECO:0000259" key="1">
    <source>
        <dbReference type="SMART" id="SM00220"/>
    </source>
</evidence>
<gene>
    <name evidence="2" type="ORF">HK097_004841</name>
</gene>
<keyword evidence="3" id="KW-1185">Reference proteome</keyword>
<dbReference type="Pfam" id="PF17667">
    <property type="entry name" value="Pkinase_fungal"/>
    <property type="match status" value="1"/>
</dbReference>
<comment type="caution">
    <text evidence="2">The sequence shown here is derived from an EMBL/GenBank/DDBJ whole genome shotgun (WGS) entry which is preliminary data.</text>
</comment>
<feature type="domain" description="Protein kinase" evidence="1">
    <location>
        <begin position="383"/>
        <end position="617"/>
    </location>
</feature>
<proteinExistence type="predicted"/>
<evidence type="ECO:0000313" key="2">
    <source>
        <dbReference type="EMBL" id="KAJ3053185.1"/>
    </source>
</evidence>
<accession>A0AAD5SFW0</accession>
<dbReference type="SUPFAM" id="SSF56112">
    <property type="entry name" value="Protein kinase-like (PK-like)"/>
    <property type="match status" value="1"/>
</dbReference>
<dbReference type="EMBL" id="JADGJD010000229">
    <property type="protein sequence ID" value="KAJ3053185.1"/>
    <property type="molecule type" value="Genomic_DNA"/>
</dbReference>
<dbReference type="SMART" id="SM00220">
    <property type="entry name" value="S_TKc"/>
    <property type="match status" value="1"/>
</dbReference>
<dbReference type="Gene3D" id="1.10.510.10">
    <property type="entry name" value="Transferase(Phosphotransferase) domain 1"/>
    <property type="match status" value="1"/>
</dbReference>